<dbReference type="AlphaFoldDB" id="A0A5B9MCA7"/>
<keyword evidence="1" id="KW-0808">Transferase</keyword>
<dbReference type="GO" id="GO:0016746">
    <property type="term" value="F:acyltransferase activity"/>
    <property type="evidence" value="ECO:0007669"/>
    <property type="project" value="UniProtKB-KW"/>
</dbReference>
<sequence length="185" mass="19854">MSLSIRTFRGITPSLGQRVYVDPAATVIGDVALGDDASVWPGAVIRGDLKPIRIGDRTNVQDNAVLHTTHNSEFNPGGWPLTIGDDVVIGHRAILHGCTVGNRVLIGNGAVVNDAAVIHDEVIVGAGCIVPPGKTLESGFVYVGNPCRQLRPITEPETRFFLYSPANYVKLKNQYLAEAEGQAWK</sequence>
<keyword evidence="2" id="KW-1185">Reference proteome</keyword>
<evidence type="ECO:0000313" key="1">
    <source>
        <dbReference type="EMBL" id="QEF96857.1"/>
    </source>
</evidence>
<dbReference type="KEGG" id="smam:Mal15_08870"/>
<organism evidence="1 2">
    <name type="scientific">Stieleria maiorica</name>
    <dbReference type="NCBI Taxonomy" id="2795974"/>
    <lineage>
        <taxon>Bacteria</taxon>
        <taxon>Pseudomonadati</taxon>
        <taxon>Planctomycetota</taxon>
        <taxon>Planctomycetia</taxon>
        <taxon>Pirellulales</taxon>
        <taxon>Pirellulaceae</taxon>
        <taxon>Stieleria</taxon>
    </lineage>
</organism>
<dbReference type="Proteomes" id="UP000321353">
    <property type="component" value="Chromosome"/>
</dbReference>
<protein>
    <submittedName>
        <fullName evidence="1">UDP-3-O-[3-hydroxymyristoyl] glucosamine N-acyltransferase</fullName>
    </submittedName>
</protein>
<proteinExistence type="predicted"/>
<dbReference type="PANTHER" id="PTHR13061">
    <property type="entry name" value="DYNACTIN SUBUNIT P25"/>
    <property type="match status" value="1"/>
</dbReference>
<dbReference type="EMBL" id="CP036264">
    <property type="protein sequence ID" value="QEF96857.1"/>
    <property type="molecule type" value="Genomic_DNA"/>
</dbReference>
<dbReference type="SUPFAM" id="SSF51161">
    <property type="entry name" value="Trimeric LpxA-like enzymes"/>
    <property type="match status" value="1"/>
</dbReference>
<accession>A0A5B9MCA7</accession>
<name>A0A5B9MCA7_9BACT</name>
<reference evidence="1 2" key="1">
    <citation type="submission" date="2019-02" db="EMBL/GenBank/DDBJ databases">
        <title>Planctomycetal bacteria perform biofilm scaping via a novel small molecule.</title>
        <authorList>
            <person name="Jeske O."/>
            <person name="Boedeker C."/>
            <person name="Wiegand S."/>
            <person name="Breitling P."/>
            <person name="Kallscheuer N."/>
            <person name="Jogler M."/>
            <person name="Rohde M."/>
            <person name="Petersen J."/>
            <person name="Medema M.H."/>
            <person name="Surup F."/>
            <person name="Jogler C."/>
        </authorList>
    </citation>
    <scope>NUCLEOTIDE SEQUENCE [LARGE SCALE GENOMIC DNA]</scope>
    <source>
        <strain evidence="1 2">Mal15</strain>
    </source>
</reference>
<dbReference type="Gene3D" id="2.160.10.10">
    <property type="entry name" value="Hexapeptide repeat proteins"/>
    <property type="match status" value="1"/>
</dbReference>
<dbReference type="Pfam" id="PF00132">
    <property type="entry name" value="Hexapep"/>
    <property type="match status" value="2"/>
</dbReference>
<dbReference type="InterPro" id="IPR047324">
    <property type="entry name" value="LbH_gamma_CA-like"/>
</dbReference>
<dbReference type="RefSeq" id="WP_147866605.1">
    <property type="nucleotide sequence ID" value="NZ_CP036264.1"/>
</dbReference>
<evidence type="ECO:0000313" key="2">
    <source>
        <dbReference type="Proteomes" id="UP000321353"/>
    </source>
</evidence>
<dbReference type="InterPro" id="IPR011004">
    <property type="entry name" value="Trimer_LpxA-like_sf"/>
</dbReference>
<dbReference type="InterPro" id="IPR001451">
    <property type="entry name" value="Hexapep"/>
</dbReference>
<dbReference type="InterPro" id="IPR050484">
    <property type="entry name" value="Transf_Hexapept/Carb_Anhydrase"/>
</dbReference>
<dbReference type="PANTHER" id="PTHR13061:SF56">
    <property type="entry name" value="PROTEIN YRDA"/>
    <property type="match status" value="1"/>
</dbReference>
<dbReference type="CDD" id="cd04645">
    <property type="entry name" value="LbH_gamma_CA_like"/>
    <property type="match status" value="1"/>
</dbReference>
<gene>
    <name evidence="1" type="ORF">Mal15_08870</name>
</gene>
<keyword evidence="1" id="KW-0012">Acyltransferase</keyword>